<reference evidence="10" key="1">
    <citation type="journal article" date="2020" name="mSystems">
        <title>Genome- and Community-Level Interaction Insights into Carbon Utilization and Element Cycling Functions of Hydrothermarchaeota in Hydrothermal Sediment.</title>
        <authorList>
            <person name="Zhou Z."/>
            <person name="Liu Y."/>
            <person name="Xu W."/>
            <person name="Pan J."/>
            <person name="Luo Z.H."/>
            <person name="Li M."/>
        </authorList>
    </citation>
    <scope>NUCLEOTIDE SEQUENCE [LARGE SCALE GENOMIC DNA]</scope>
    <source>
        <strain evidence="10">SpSt-87</strain>
    </source>
</reference>
<comment type="similarity">
    <text evidence="2">Belongs to the AOR/FOR family.</text>
</comment>
<dbReference type="InterPro" id="IPR036021">
    <property type="entry name" value="Tungsten_al_ferr_oxy-like_C"/>
</dbReference>
<evidence type="ECO:0000256" key="8">
    <source>
        <dbReference type="ARBA" id="ARBA00049934"/>
    </source>
</evidence>
<keyword evidence="3" id="KW-0004">4Fe-4S</keyword>
<accession>A0A7C3RDK2</accession>
<sequence>MYGYCGKILRVNLAEKSVESYIPDEKDLREFIGGAGLAVKLHYDMKTFEVEPLSSKNVLVLMTGPLTATKAPSTSRLEFCARSPLTAIWGESNSGGKMAAYLKYCGWDGVIVEGASDKPVYLKVDVNGAEIVDAESLWGKGCYETQEEIEKDLGEKRVSTAVIGPAGENLVKYACIQVDNSRHAGRTGMGAVMGSKKLKGIAVVYDPSERQKVEVADEDAFNKVVDEVMERIRDDFTCNMFTQLGTSGYMETAEGFGDLPIRYYTQGMWDGATKISGSAMVASVLRGNDGCLGCVVRCGRVVEYRGREIHGPEYETLAAFGALQLNDNLESLIEINYLVNDLGMDSISAGVSIAFAMYLAEKGVGDFDIKWGDAERVKDLLRDIAYRKGKGDELAEGVRFIGRKYGVESLAAQVKGLEIPMHDARAFASLAAAYATHPRGACHLPHQMYLYEMGKTIKEYDIKSDDRFSSEGKGILTAKVQNFSELFNSVTMCAFMPVKPRHIAEMLRAVTGYSYTIENIYTAGERIFTLKRIYNLKCGVTARDDTLPEIVLQPLEGGSAGNVPDVKKQVIELYEFRKWPEGIPSKDKLEELGLGWVEL</sequence>
<dbReference type="GO" id="GO:0016625">
    <property type="term" value="F:oxidoreductase activity, acting on the aldehyde or oxo group of donors, iron-sulfur protein as acceptor"/>
    <property type="evidence" value="ECO:0007669"/>
    <property type="project" value="InterPro"/>
</dbReference>
<evidence type="ECO:0000256" key="4">
    <source>
        <dbReference type="ARBA" id="ARBA00022723"/>
    </source>
</evidence>
<comment type="caution">
    <text evidence="10">The sequence shown here is derived from an EMBL/GenBank/DDBJ whole genome shotgun (WGS) entry which is preliminary data.</text>
</comment>
<evidence type="ECO:0000256" key="7">
    <source>
        <dbReference type="ARBA" id="ARBA00023014"/>
    </source>
</evidence>
<dbReference type="SUPFAM" id="SSF48310">
    <property type="entry name" value="Aldehyde ferredoxin oxidoreductase, C-terminal domains"/>
    <property type="match status" value="1"/>
</dbReference>
<dbReference type="InterPro" id="IPR001203">
    <property type="entry name" value="OxRdtase_Ald_Fedxn_C"/>
</dbReference>
<dbReference type="GO" id="GO:0046872">
    <property type="term" value="F:metal ion binding"/>
    <property type="evidence" value="ECO:0007669"/>
    <property type="project" value="UniProtKB-KW"/>
</dbReference>
<feature type="domain" description="Aldehyde ferredoxin oxidoreductase N-terminal" evidence="9">
    <location>
        <begin position="4"/>
        <end position="207"/>
    </location>
</feature>
<comment type="cofactor">
    <cofactor evidence="8">
        <name>tungstopterin</name>
        <dbReference type="ChEBI" id="CHEBI:30402"/>
    </cofactor>
</comment>
<dbReference type="GO" id="GO:0009055">
    <property type="term" value="F:electron transfer activity"/>
    <property type="evidence" value="ECO:0007669"/>
    <property type="project" value="InterPro"/>
</dbReference>
<dbReference type="Gene3D" id="3.60.9.10">
    <property type="entry name" value="Aldehyde ferredoxin oxidoreductase, N-terminal domain"/>
    <property type="match status" value="1"/>
</dbReference>
<dbReference type="PANTHER" id="PTHR30038">
    <property type="entry name" value="ALDEHYDE FERREDOXIN OXIDOREDUCTASE"/>
    <property type="match status" value="1"/>
</dbReference>
<dbReference type="PANTHER" id="PTHR30038:SF7">
    <property type="entry name" value="TUNGSTEN-CONTAINING GLYCERALDEHYDE-3-PHOSPHATE:FERREDOXIN OXIDOREDUCTASE"/>
    <property type="match status" value="1"/>
</dbReference>
<dbReference type="InterPro" id="IPR013985">
    <property type="entry name" value="Ald_Fedxn_OxRdtase_dom3"/>
</dbReference>
<protein>
    <submittedName>
        <fullName evidence="10">Aldehyde ferredoxin oxidoreductase</fullName>
    </submittedName>
</protein>
<keyword evidence="5" id="KW-0560">Oxidoreductase</keyword>
<name>A0A7C3RDK2_ARCFL</name>
<dbReference type="Pfam" id="PF01314">
    <property type="entry name" value="AFOR_C"/>
    <property type="match status" value="1"/>
</dbReference>
<dbReference type="Pfam" id="PF02730">
    <property type="entry name" value="AFOR_N"/>
    <property type="match status" value="1"/>
</dbReference>
<dbReference type="Gene3D" id="1.10.569.10">
    <property type="entry name" value="Aldehyde Ferredoxin Oxidoreductase Protein, subunit A, domain 2"/>
    <property type="match status" value="1"/>
</dbReference>
<dbReference type="AlphaFoldDB" id="A0A7C3RDK2"/>
<dbReference type="InterPro" id="IPR036503">
    <property type="entry name" value="Ald_Fedxn_OxRdtase_N_sf"/>
</dbReference>
<comment type="cofactor">
    <cofactor evidence="1">
        <name>[4Fe-4S] cluster</name>
        <dbReference type="ChEBI" id="CHEBI:49883"/>
    </cofactor>
</comment>
<evidence type="ECO:0000256" key="6">
    <source>
        <dbReference type="ARBA" id="ARBA00023004"/>
    </source>
</evidence>
<proteinExistence type="inferred from homology"/>
<dbReference type="Gene3D" id="1.10.599.10">
    <property type="entry name" value="Aldehyde Ferredoxin Oxidoreductase Protein, subunit A, domain 3"/>
    <property type="match status" value="1"/>
</dbReference>
<keyword evidence="7" id="KW-0411">Iron-sulfur</keyword>
<keyword evidence="4" id="KW-0479">Metal-binding</keyword>
<dbReference type="GO" id="GO:0051539">
    <property type="term" value="F:4 iron, 4 sulfur cluster binding"/>
    <property type="evidence" value="ECO:0007669"/>
    <property type="project" value="UniProtKB-KW"/>
</dbReference>
<gene>
    <name evidence="10" type="ORF">ENW66_04980</name>
</gene>
<evidence type="ECO:0000256" key="3">
    <source>
        <dbReference type="ARBA" id="ARBA00022485"/>
    </source>
</evidence>
<evidence type="ECO:0000313" key="10">
    <source>
        <dbReference type="EMBL" id="HFW32288.1"/>
    </source>
</evidence>
<dbReference type="InterPro" id="IPR013983">
    <property type="entry name" value="Ald_Fedxn_OxRdtase_N"/>
</dbReference>
<evidence type="ECO:0000259" key="9">
    <source>
        <dbReference type="SMART" id="SM00790"/>
    </source>
</evidence>
<dbReference type="SMART" id="SM00790">
    <property type="entry name" value="AFOR_N"/>
    <property type="match status" value="1"/>
</dbReference>
<evidence type="ECO:0000256" key="5">
    <source>
        <dbReference type="ARBA" id="ARBA00023002"/>
    </source>
</evidence>
<dbReference type="SUPFAM" id="SSF56228">
    <property type="entry name" value="Aldehyde ferredoxin oxidoreductase, N-terminal domain"/>
    <property type="match status" value="1"/>
</dbReference>
<dbReference type="InterPro" id="IPR013984">
    <property type="entry name" value="Ald_Fedxn_OxRdtase_dom2"/>
</dbReference>
<keyword evidence="6" id="KW-0408">Iron</keyword>
<dbReference type="InterPro" id="IPR051919">
    <property type="entry name" value="W-dependent_AOR"/>
</dbReference>
<evidence type="ECO:0000256" key="2">
    <source>
        <dbReference type="ARBA" id="ARBA00011032"/>
    </source>
</evidence>
<organism evidence="10">
    <name type="scientific">Archaeoglobus fulgidus</name>
    <dbReference type="NCBI Taxonomy" id="2234"/>
    <lineage>
        <taxon>Archaea</taxon>
        <taxon>Methanobacteriati</taxon>
        <taxon>Methanobacteriota</taxon>
        <taxon>Archaeoglobi</taxon>
        <taxon>Archaeoglobales</taxon>
        <taxon>Archaeoglobaceae</taxon>
        <taxon>Archaeoglobus</taxon>
    </lineage>
</organism>
<evidence type="ECO:0000256" key="1">
    <source>
        <dbReference type="ARBA" id="ARBA00001966"/>
    </source>
</evidence>
<dbReference type="EMBL" id="DTLB01000030">
    <property type="protein sequence ID" value="HFW32288.1"/>
    <property type="molecule type" value="Genomic_DNA"/>
</dbReference>